<proteinExistence type="predicted"/>
<protein>
    <submittedName>
        <fullName evidence="1">Uncharacterized protein</fullName>
    </submittedName>
</protein>
<dbReference type="AlphaFoldDB" id="A0A1R3L3Y7"/>
<dbReference type="Proteomes" id="UP000187203">
    <property type="component" value="Unassembled WGS sequence"/>
</dbReference>
<dbReference type="EMBL" id="AWUE01002536">
    <property type="protein sequence ID" value="OMP13999.1"/>
    <property type="molecule type" value="Genomic_DNA"/>
</dbReference>
<sequence length="77" mass="7892">MALSAAKDSVVKASGIRSKYPATAPSTSPSLSRAIAPKLPAFKELLKEPSKLILITPFGGAYQTAATIGLGMVEATC</sequence>
<gene>
    <name evidence="1" type="ORF">COLO4_00464</name>
</gene>
<reference evidence="2" key="1">
    <citation type="submission" date="2013-09" db="EMBL/GenBank/DDBJ databases">
        <title>Corchorus olitorius genome sequencing.</title>
        <authorList>
            <person name="Alam M."/>
            <person name="Haque M.S."/>
            <person name="Islam M.S."/>
            <person name="Emdad E.M."/>
            <person name="Islam M.M."/>
            <person name="Ahmed B."/>
            <person name="Halim A."/>
            <person name="Hossen Q.M.M."/>
            <person name="Hossain M.Z."/>
            <person name="Ahmed R."/>
            <person name="Khan M.M."/>
            <person name="Islam R."/>
            <person name="Rashid M.M."/>
            <person name="Khan S.A."/>
            <person name="Rahman M.S."/>
            <person name="Alam M."/>
            <person name="Yahiya A.S."/>
            <person name="Khan M.S."/>
            <person name="Azam M.S."/>
            <person name="Haque T."/>
            <person name="Lashkar M.Z.H."/>
            <person name="Akhand A.I."/>
            <person name="Morshed G."/>
            <person name="Roy S."/>
            <person name="Uddin K.S."/>
            <person name="Rabeya T."/>
            <person name="Hossain A.S."/>
            <person name="Chowdhury A."/>
            <person name="Snigdha A.R."/>
            <person name="Mortoza M.S."/>
            <person name="Matin S.A."/>
            <person name="Hoque S.M.E."/>
            <person name="Islam M.K."/>
            <person name="Roy D.K."/>
            <person name="Haider R."/>
            <person name="Moosa M.M."/>
            <person name="Elias S.M."/>
            <person name="Hasan A.M."/>
            <person name="Jahan S."/>
            <person name="Shafiuddin M."/>
            <person name="Mahmood N."/>
            <person name="Shommy N.S."/>
        </authorList>
    </citation>
    <scope>NUCLEOTIDE SEQUENCE [LARGE SCALE GENOMIC DNA]</scope>
    <source>
        <strain evidence="2">cv. O-4</strain>
    </source>
</reference>
<name>A0A1R3L3Y7_9ROSI</name>
<evidence type="ECO:0000313" key="2">
    <source>
        <dbReference type="Proteomes" id="UP000187203"/>
    </source>
</evidence>
<keyword evidence="2" id="KW-1185">Reference proteome</keyword>
<accession>A0A1R3L3Y7</accession>
<comment type="caution">
    <text evidence="1">The sequence shown here is derived from an EMBL/GenBank/DDBJ whole genome shotgun (WGS) entry which is preliminary data.</text>
</comment>
<organism evidence="1 2">
    <name type="scientific">Corchorus olitorius</name>
    <dbReference type="NCBI Taxonomy" id="93759"/>
    <lineage>
        <taxon>Eukaryota</taxon>
        <taxon>Viridiplantae</taxon>
        <taxon>Streptophyta</taxon>
        <taxon>Embryophyta</taxon>
        <taxon>Tracheophyta</taxon>
        <taxon>Spermatophyta</taxon>
        <taxon>Magnoliopsida</taxon>
        <taxon>eudicotyledons</taxon>
        <taxon>Gunneridae</taxon>
        <taxon>Pentapetalae</taxon>
        <taxon>rosids</taxon>
        <taxon>malvids</taxon>
        <taxon>Malvales</taxon>
        <taxon>Malvaceae</taxon>
        <taxon>Grewioideae</taxon>
        <taxon>Apeibeae</taxon>
        <taxon>Corchorus</taxon>
    </lineage>
</organism>
<evidence type="ECO:0000313" key="1">
    <source>
        <dbReference type="EMBL" id="OMP13999.1"/>
    </source>
</evidence>